<accession>A0A814WLR6</accession>
<comment type="caution">
    <text evidence="3">The sequence shown here is derived from an EMBL/GenBank/DDBJ whole genome shotgun (WGS) entry which is preliminary data.</text>
</comment>
<feature type="domain" description="Non-reducing end beta-L-arabinofuranosidase-like GH127 middle" evidence="2">
    <location>
        <begin position="447"/>
        <end position="548"/>
    </location>
</feature>
<dbReference type="InterPro" id="IPR012878">
    <property type="entry name" value="Beta-AFase-like_GH127_cat"/>
</dbReference>
<dbReference type="InterPro" id="IPR008928">
    <property type="entry name" value="6-hairpin_glycosidase_sf"/>
</dbReference>
<proteinExistence type="predicted"/>
<dbReference type="Proteomes" id="UP000663889">
    <property type="component" value="Unassembled WGS sequence"/>
</dbReference>
<dbReference type="PANTHER" id="PTHR31151:SF0">
    <property type="entry name" value="PROLINE-TRNA LIGASE (DUF1680)"/>
    <property type="match status" value="1"/>
</dbReference>
<dbReference type="PANTHER" id="PTHR31151">
    <property type="entry name" value="PROLINE-TRNA LIGASE (DUF1680)"/>
    <property type="match status" value="1"/>
</dbReference>
<evidence type="ECO:0000259" key="2">
    <source>
        <dbReference type="Pfam" id="PF20736"/>
    </source>
</evidence>
<feature type="domain" description="Non-reducing end beta-L-arabinofuranosidase-like GH127 catalytic" evidence="1">
    <location>
        <begin position="123"/>
        <end position="435"/>
    </location>
</feature>
<dbReference type="SUPFAM" id="SSF48208">
    <property type="entry name" value="Six-hairpin glycosidases"/>
    <property type="match status" value="1"/>
</dbReference>
<evidence type="ECO:0000259" key="1">
    <source>
        <dbReference type="Pfam" id="PF07944"/>
    </source>
</evidence>
<dbReference type="Pfam" id="PF20736">
    <property type="entry name" value="Glyco_hydro127M"/>
    <property type="match status" value="1"/>
</dbReference>
<reference evidence="3" key="1">
    <citation type="submission" date="2021-02" db="EMBL/GenBank/DDBJ databases">
        <authorList>
            <person name="Nowell W R."/>
        </authorList>
    </citation>
    <scope>NUCLEOTIDE SEQUENCE</scope>
</reference>
<dbReference type="GO" id="GO:0005975">
    <property type="term" value="P:carbohydrate metabolic process"/>
    <property type="evidence" value="ECO:0007669"/>
    <property type="project" value="InterPro"/>
</dbReference>
<dbReference type="Pfam" id="PF07944">
    <property type="entry name" value="Beta-AFase-like_GH127_cat"/>
    <property type="match status" value="1"/>
</dbReference>
<protein>
    <submittedName>
        <fullName evidence="3">Uncharacterized protein</fullName>
    </submittedName>
</protein>
<sequence length="748" mass="85413">MTVQVVSRVEVSSSLDDTLIGHYYPNRAPLQPMTVQVVSRVEVSSSLDDTLIGHYYPNRAPLQPVPFQKGAIQRPCDYFFCWLLGQLRSQINGLNGKLWEISDYLVYEQCGWVDPTKSAWEELPYWLRGFADLGFVTGDQNVLTLAYRWIDGILSSQQSDGWFGPNALRTSLEGGPDLWPAMPLLHAFRSFYEYTNDVRVIPFLLKYFQFINQQPIDVFSRGWSYTRWSDNMDTIIWLYNRTTDTNWLLDLIKRIHSNSANWLTSIPTWHNVNIAQGFREPAIYSLVVNPFDPRFIQATYDDYQIVMNQYGQFSGGGFAGDENCRVGYGDPRQGFETCGIVEFMYSFEILTRITGDGIWSDRCETLAFNTFPATFDPFVARTTHYITCANCIQLDDQVKSQQQFENNFAMLSYKPGIHQYRCCPHNHGMGWPYYAEEAWLATYDGGLCASLYVSSEVTALVGPNDGIQVTIIEETDYPFDGNIQFRFQLPTSIQFKLYLRIPYWCKQAPILSLNGNILFNEITPNNGSYLIIDRLWINNDVLSLTLPLSLRIKTWISNSNSVSLSYGPLTFSLGISEQYNRIGGTDDWPEFEVISKSNWNYGLITTNTNEWLIKRKKKKNSCENPFTMDTVPLNLEVRARRILEWKADSQNVIGLLPQSPVHSQEPDEILTLIPMGAARLHKRSLSKLNMSQICRLIPRTTWSVLYISRMSAHNLPPGTPIKVYEAKSGHHIVSGSGQFIATDGPSTT</sequence>
<name>A0A814WLR6_9BILA</name>
<gene>
    <name evidence="3" type="ORF">SEV965_LOCUS21476</name>
</gene>
<evidence type="ECO:0000313" key="4">
    <source>
        <dbReference type="Proteomes" id="UP000663889"/>
    </source>
</evidence>
<dbReference type="InterPro" id="IPR049046">
    <property type="entry name" value="Beta-AFase-like_GH127_middle"/>
</dbReference>
<dbReference type="AlphaFoldDB" id="A0A814WLR6"/>
<dbReference type="EMBL" id="CAJNOU010001458">
    <property type="protein sequence ID" value="CAF1207278.1"/>
    <property type="molecule type" value="Genomic_DNA"/>
</dbReference>
<evidence type="ECO:0000313" key="3">
    <source>
        <dbReference type="EMBL" id="CAF1207278.1"/>
    </source>
</evidence>
<organism evidence="3 4">
    <name type="scientific">Rotaria sordida</name>
    <dbReference type="NCBI Taxonomy" id="392033"/>
    <lineage>
        <taxon>Eukaryota</taxon>
        <taxon>Metazoa</taxon>
        <taxon>Spiralia</taxon>
        <taxon>Gnathifera</taxon>
        <taxon>Rotifera</taxon>
        <taxon>Eurotatoria</taxon>
        <taxon>Bdelloidea</taxon>
        <taxon>Philodinida</taxon>
        <taxon>Philodinidae</taxon>
        <taxon>Rotaria</taxon>
    </lineage>
</organism>